<dbReference type="GO" id="GO:0016301">
    <property type="term" value="F:kinase activity"/>
    <property type="evidence" value="ECO:0007669"/>
    <property type="project" value="UniProtKB-KW"/>
</dbReference>
<accession>A0ABS4CNC0</accession>
<evidence type="ECO:0000256" key="3">
    <source>
        <dbReference type="ARBA" id="ARBA00022679"/>
    </source>
</evidence>
<feature type="transmembrane region" description="Helical" evidence="5">
    <location>
        <begin position="280"/>
        <end position="307"/>
    </location>
</feature>
<proteinExistence type="predicted"/>
<feature type="transmembrane region" description="Helical" evidence="5">
    <location>
        <begin position="12"/>
        <end position="33"/>
    </location>
</feature>
<dbReference type="PANTHER" id="PTHR34220:SF7">
    <property type="entry name" value="SENSOR HISTIDINE KINASE YPDA"/>
    <property type="match status" value="1"/>
</dbReference>
<reference evidence="7 8" key="1">
    <citation type="submission" date="2020-12" db="EMBL/GenBank/DDBJ databases">
        <title>Vagococcus allomyrinae sp. nov. and Enterococcus lavae sp. nov., isolated from the larvae of Allomyrina dichotoma.</title>
        <authorList>
            <person name="Lee S.D."/>
        </authorList>
    </citation>
    <scope>NUCLEOTIDE SEQUENCE [LARGE SCALE GENOMIC DNA]</scope>
    <source>
        <strain evidence="7 8">BWM-S5</strain>
    </source>
</reference>
<keyword evidence="5" id="KW-1133">Transmembrane helix</keyword>
<evidence type="ECO:0000313" key="8">
    <source>
        <dbReference type="Proteomes" id="UP000673375"/>
    </source>
</evidence>
<dbReference type="Pfam" id="PF02518">
    <property type="entry name" value="HATPase_c"/>
    <property type="match status" value="1"/>
</dbReference>
<comment type="subcellular location">
    <subcellularLocation>
        <location evidence="1">Membrane</location>
    </subcellularLocation>
</comment>
<dbReference type="RefSeq" id="WP_209558856.1">
    <property type="nucleotide sequence ID" value="NZ_JAEDXU010000012.1"/>
</dbReference>
<keyword evidence="8" id="KW-1185">Reference proteome</keyword>
<dbReference type="PROSITE" id="PS50885">
    <property type="entry name" value="HAMP"/>
    <property type="match status" value="1"/>
</dbReference>
<evidence type="ECO:0000313" key="7">
    <source>
        <dbReference type="EMBL" id="MBP1048081.1"/>
    </source>
</evidence>
<keyword evidence="5" id="KW-0812">Transmembrane</keyword>
<evidence type="ECO:0000256" key="4">
    <source>
        <dbReference type="ARBA" id="ARBA00022777"/>
    </source>
</evidence>
<dbReference type="InterPro" id="IPR010559">
    <property type="entry name" value="Sig_transdc_His_kin_internal"/>
</dbReference>
<dbReference type="SMART" id="SM00387">
    <property type="entry name" value="HATPase_c"/>
    <property type="match status" value="1"/>
</dbReference>
<dbReference type="Gene3D" id="6.10.340.10">
    <property type="match status" value="1"/>
</dbReference>
<protein>
    <submittedName>
        <fullName evidence="7">Histidine kinase</fullName>
    </submittedName>
</protein>
<organism evidence="7 8">
    <name type="scientific">Enterococcus larvae</name>
    <dbReference type="NCBI Taxonomy" id="2794352"/>
    <lineage>
        <taxon>Bacteria</taxon>
        <taxon>Bacillati</taxon>
        <taxon>Bacillota</taxon>
        <taxon>Bacilli</taxon>
        <taxon>Lactobacillales</taxon>
        <taxon>Enterococcaceae</taxon>
        <taxon>Enterococcus</taxon>
    </lineage>
</organism>
<keyword evidence="3" id="KW-0808">Transferase</keyword>
<comment type="caution">
    <text evidence="7">The sequence shown here is derived from an EMBL/GenBank/DDBJ whole genome shotgun (WGS) entry which is preliminary data.</text>
</comment>
<sequence length="579" mass="66330">MKEKQEKSRSLNTVLNTFYILFVAVIIIFSLIFSSVTTTREVTDTAYTNVENTVKDRYSVLERTFDQMFEQVVNLNNNPNLLEVINNESDALRQAVNMNSSIKDLYYRFQDILDSIYINVNDGEFFFNGGEIAQGLNEINYHTFFDLANGEAKYFWLDFTESPFSQNERKTISICKIIGDSSSEASGVIVFNLRYEYIENLLNESFITDNGRLFLVSPTMNISKSDRLFPKELFQDLDDNWQVKSADGMSYHIESQTFSLNQWQLVAVFPDKDLQKSQSAYLTLAAALFLFLFLAGTLMVIVVGRYISKPIQNLAREIEATSITDHKGPLAINQKHFNELAVLYSSFNSMIEKNERLLNENEKNYDERSRLEIELLQSQINPHFLYNTLYSIQSLSDMGMNKDASLMTRSLAEFYRTGISKGNLLITLEEELDHVQNYLMIMSYRYRDRFDYTIAVENPKLLQALIPKISLQPVVENSIYHGLKELTGKGLLEIQVKESNGDVLLIIKDNGRGISDEQLEIINEEINLSSLSSRKVTGIGLRSVNLRIKNCFGSSYGLWIENCKNGTLIKIVIPKGEEK</sequence>
<dbReference type="Gene3D" id="3.30.565.10">
    <property type="entry name" value="Histidine kinase-like ATPase, C-terminal domain"/>
    <property type="match status" value="1"/>
</dbReference>
<evidence type="ECO:0000256" key="1">
    <source>
        <dbReference type="ARBA" id="ARBA00004370"/>
    </source>
</evidence>
<dbReference type="Proteomes" id="UP000673375">
    <property type="component" value="Unassembled WGS sequence"/>
</dbReference>
<dbReference type="InterPro" id="IPR050640">
    <property type="entry name" value="Bact_2-comp_sensor_kinase"/>
</dbReference>
<keyword evidence="2" id="KW-0597">Phosphoprotein</keyword>
<dbReference type="InterPro" id="IPR003594">
    <property type="entry name" value="HATPase_dom"/>
</dbReference>
<dbReference type="SUPFAM" id="SSF55874">
    <property type="entry name" value="ATPase domain of HSP90 chaperone/DNA topoisomerase II/histidine kinase"/>
    <property type="match status" value="1"/>
</dbReference>
<dbReference type="Pfam" id="PF06580">
    <property type="entry name" value="His_kinase"/>
    <property type="match status" value="1"/>
</dbReference>
<keyword evidence="4 7" id="KW-0418">Kinase</keyword>
<dbReference type="InterPro" id="IPR003660">
    <property type="entry name" value="HAMP_dom"/>
</dbReference>
<dbReference type="InterPro" id="IPR036890">
    <property type="entry name" value="HATPase_C_sf"/>
</dbReference>
<evidence type="ECO:0000256" key="5">
    <source>
        <dbReference type="SAM" id="Phobius"/>
    </source>
</evidence>
<feature type="domain" description="HAMP" evidence="6">
    <location>
        <begin position="305"/>
        <end position="359"/>
    </location>
</feature>
<dbReference type="PANTHER" id="PTHR34220">
    <property type="entry name" value="SENSOR HISTIDINE KINASE YPDA"/>
    <property type="match status" value="1"/>
</dbReference>
<name>A0ABS4CNC0_9ENTE</name>
<evidence type="ECO:0000259" key="6">
    <source>
        <dbReference type="PROSITE" id="PS50885"/>
    </source>
</evidence>
<gene>
    <name evidence="7" type="ORF">I6N96_17450</name>
</gene>
<dbReference type="EMBL" id="JAEDXU010000012">
    <property type="protein sequence ID" value="MBP1048081.1"/>
    <property type="molecule type" value="Genomic_DNA"/>
</dbReference>
<evidence type="ECO:0000256" key="2">
    <source>
        <dbReference type="ARBA" id="ARBA00022553"/>
    </source>
</evidence>
<keyword evidence="5" id="KW-0472">Membrane</keyword>